<keyword evidence="3 6" id="KW-0812">Transmembrane</keyword>
<feature type="transmembrane region" description="Helical" evidence="6">
    <location>
        <begin position="266"/>
        <end position="287"/>
    </location>
</feature>
<comment type="subcellular location">
    <subcellularLocation>
        <location evidence="1">Membrane</location>
        <topology evidence="1">Multi-pass membrane protein</topology>
    </subcellularLocation>
</comment>
<dbReference type="PANTHER" id="PTHR23501:SF109">
    <property type="entry name" value="MAJOR FACILITATOR SUPERFAMILY (MFS) PROFILE DOMAIN-CONTAINING PROTEIN-RELATED"/>
    <property type="match status" value="1"/>
</dbReference>
<evidence type="ECO:0000256" key="2">
    <source>
        <dbReference type="ARBA" id="ARBA00022448"/>
    </source>
</evidence>
<name>A0ABR3ZCN4_9PEZI</name>
<dbReference type="Pfam" id="PF06609">
    <property type="entry name" value="TRI12"/>
    <property type="match status" value="1"/>
</dbReference>
<dbReference type="PANTHER" id="PTHR23501">
    <property type="entry name" value="MAJOR FACILITATOR SUPERFAMILY"/>
    <property type="match status" value="1"/>
</dbReference>
<feature type="transmembrane region" description="Helical" evidence="6">
    <location>
        <begin position="160"/>
        <end position="181"/>
    </location>
</feature>
<evidence type="ECO:0000313" key="9">
    <source>
        <dbReference type="Proteomes" id="UP001583186"/>
    </source>
</evidence>
<dbReference type="InterPro" id="IPR010573">
    <property type="entry name" value="MFS_Str1/Tri12-like"/>
</dbReference>
<feature type="transmembrane region" description="Helical" evidence="6">
    <location>
        <begin position="227"/>
        <end position="245"/>
    </location>
</feature>
<evidence type="ECO:0000256" key="6">
    <source>
        <dbReference type="SAM" id="Phobius"/>
    </source>
</evidence>
<evidence type="ECO:0000256" key="5">
    <source>
        <dbReference type="ARBA" id="ARBA00023136"/>
    </source>
</evidence>
<feature type="transmembrane region" description="Helical" evidence="6">
    <location>
        <begin position="68"/>
        <end position="86"/>
    </location>
</feature>
<feature type="transmembrane region" description="Helical" evidence="6">
    <location>
        <begin position="339"/>
        <end position="356"/>
    </location>
</feature>
<feature type="transmembrane region" description="Helical" evidence="6">
    <location>
        <begin position="106"/>
        <end position="124"/>
    </location>
</feature>
<evidence type="ECO:0000313" key="8">
    <source>
        <dbReference type="EMBL" id="KAL1897583.1"/>
    </source>
</evidence>
<dbReference type="EMBL" id="JAWCUI010000018">
    <property type="protein sequence ID" value="KAL1897583.1"/>
    <property type="molecule type" value="Genomic_DNA"/>
</dbReference>
<accession>A0ABR3ZCN4</accession>
<keyword evidence="2" id="KW-0813">Transport</keyword>
<keyword evidence="9" id="KW-1185">Reference proteome</keyword>
<feature type="transmembrane region" description="Helical" evidence="6">
    <location>
        <begin position="193"/>
        <end position="215"/>
    </location>
</feature>
<evidence type="ECO:0000256" key="1">
    <source>
        <dbReference type="ARBA" id="ARBA00004141"/>
    </source>
</evidence>
<proteinExistence type="predicted"/>
<reference evidence="8 9" key="1">
    <citation type="journal article" date="2024" name="IMA Fungus">
        <title>IMA Genome - F19 : A genome assembly and annotation guide to empower mycologists, including annotated draft genome sequences of Ceratocystis pirilliformis, Diaporthe australafricana, Fusarium ophioides, Paecilomyces lecythidis, and Sporothrix stenoceras.</title>
        <authorList>
            <person name="Aylward J."/>
            <person name="Wilson A.M."/>
            <person name="Visagie C.M."/>
            <person name="Spraker J."/>
            <person name="Barnes I."/>
            <person name="Buitendag C."/>
            <person name="Ceriani C."/>
            <person name="Del Mar Angel L."/>
            <person name="du Plessis D."/>
            <person name="Fuchs T."/>
            <person name="Gasser K."/>
            <person name="Kramer D."/>
            <person name="Li W."/>
            <person name="Munsamy K."/>
            <person name="Piso A."/>
            <person name="Price J.L."/>
            <person name="Sonnekus B."/>
            <person name="Thomas C."/>
            <person name="van der Nest A."/>
            <person name="van Dijk A."/>
            <person name="van Heerden A."/>
            <person name="van Vuuren N."/>
            <person name="Yilmaz N."/>
            <person name="Duong T.A."/>
            <person name="van der Merwe N.A."/>
            <person name="Wingfield M.J."/>
            <person name="Wingfield B.D."/>
        </authorList>
    </citation>
    <scope>NUCLEOTIDE SEQUENCE [LARGE SCALE GENOMIC DNA]</scope>
    <source>
        <strain evidence="8 9">CMW 5346</strain>
    </source>
</reference>
<dbReference type="Proteomes" id="UP001583186">
    <property type="component" value="Unassembled WGS sequence"/>
</dbReference>
<dbReference type="PROSITE" id="PS50850">
    <property type="entry name" value="MFS"/>
    <property type="match status" value="1"/>
</dbReference>
<feature type="transmembrane region" description="Helical" evidence="6">
    <location>
        <begin position="299"/>
        <end position="319"/>
    </location>
</feature>
<feature type="transmembrane region" description="Helical" evidence="6">
    <location>
        <begin position="562"/>
        <end position="580"/>
    </location>
</feature>
<evidence type="ECO:0000256" key="3">
    <source>
        <dbReference type="ARBA" id="ARBA00022692"/>
    </source>
</evidence>
<feature type="transmembrane region" description="Helical" evidence="6">
    <location>
        <begin position="376"/>
        <end position="396"/>
    </location>
</feature>
<dbReference type="InterPro" id="IPR020846">
    <property type="entry name" value="MFS_dom"/>
</dbReference>
<keyword evidence="4 6" id="KW-1133">Transmembrane helix</keyword>
<gene>
    <name evidence="8" type="ORF">Sste5346_003888</name>
</gene>
<dbReference type="SUPFAM" id="SSF103473">
    <property type="entry name" value="MFS general substrate transporter"/>
    <property type="match status" value="2"/>
</dbReference>
<organism evidence="8 9">
    <name type="scientific">Sporothrix stenoceras</name>
    <dbReference type="NCBI Taxonomy" id="5173"/>
    <lineage>
        <taxon>Eukaryota</taxon>
        <taxon>Fungi</taxon>
        <taxon>Dikarya</taxon>
        <taxon>Ascomycota</taxon>
        <taxon>Pezizomycotina</taxon>
        <taxon>Sordariomycetes</taxon>
        <taxon>Sordariomycetidae</taxon>
        <taxon>Ophiostomatales</taxon>
        <taxon>Ophiostomataceae</taxon>
        <taxon>Sporothrix</taxon>
    </lineage>
</organism>
<feature type="domain" description="Major facilitator superfamily (MFS) profile" evidence="7">
    <location>
        <begin position="69"/>
        <end position="585"/>
    </location>
</feature>
<evidence type="ECO:0000256" key="4">
    <source>
        <dbReference type="ARBA" id="ARBA00022989"/>
    </source>
</evidence>
<dbReference type="InterPro" id="IPR036259">
    <property type="entry name" value="MFS_trans_sf"/>
</dbReference>
<feature type="transmembrane region" description="Helical" evidence="6">
    <location>
        <begin position="408"/>
        <end position="427"/>
    </location>
</feature>
<dbReference type="Gene3D" id="1.20.1250.20">
    <property type="entry name" value="MFS general substrate transporter like domains"/>
    <property type="match status" value="2"/>
</dbReference>
<comment type="caution">
    <text evidence="8">The sequence shown here is derived from an EMBL/GenBank/DDBJ whole genome shotgun (WGS) entry which is preliminary data.</text>
</comment>
<sequence length="616" mass="65832">MADEKAMGHQVDLAIESAPEDQFHEMIENTRSNGLAKGVSAATTEFNVASAAIGTDNLPPGYFWSLRFIATVLAVTLMNVSLYVGYVLPINVLTIINADIGPSPNVVLVPIIKTLGQGVVVLLVGRLGDIFGRRWFVIGGQTAGVIGSIMAATSKNINTLLGSTAFVGIAGAVQLSFSIVLQELVPYKHRGYAMAMQFILSFPFGCFGPVMARSLVVHTELAWRWCYYINLITCGLSVVLFVIFYHPPSYGLLHQGASLRRELRRLDYLGVLLYVGGLLMLMLGITWGGSVHPWSSPYVIGTIAGGLATIIIFAVYETWHPFAQVHALVPVQILKNRNYVALLASTSVATMIYNSMNVLWPKLVQVLFTTDVMRIGWYSIALGGAVALGQIVSGIMVRPFGKPLKLHWQIRIGAMGMCAFMAAMAAITVDRGALAIALMALSAFSLGFVELLAIVLVPLTCAPDDIGLACGFQISCRNVLGTIATAIYSTVLANRNLVNIPREVRAAAEAAGLAASAIPKAIAAAEAGTAAAYAAIPGITPAIQTAIQHATAVAQSQSFRTMFLISLAFGLTSVIASFFITDMDHLLTDHVSRKLLTSSDEKRAKEEAATNPKVVD</sequence>
<evidence type="ECO:0000259" key="7">
    <source>
        <dbReference type="PROSITE" id="PS50850"/>
    </source>
</evidence>
<keyword evidence="5 6" id="KW-0472">Membrane</keyword>
<feature type="transmembrane region" description="Helical" evidence="6">
    <location>
        <begin position="136"/>
        <end position="154"/>
    </location>
</feature>
<feature type="transmembrane region" description="Helical" evidence="6">
    <location>
        <begin position="433"/>
        <end position="457"/>
    </location>
</feature>
<protein>
    <recommendedName>
        <fullName evidence="7">Major facilitator superfamily (MFS) profile domain-containing protein</fullName>
    </recommendedName>
</protein>